<dbReference type="AlphaFoldDB" id="S4RZI7"/>
<reference evidence="7" key="1">
    <citation type="submission" date="2025-08" db="UniProtKB">
        <authorList>
            <consortium name="Ensembl"/>
        </authorList>
    </citation>
    <scope>IDENTIFICATION</scope>
</reference>
<accession>S4RZI7</accession>
<reference evidence="7" key="2">
    <citation type="submission" date="2025-09" db="UniProtKB">
        <authorList>
            <consortium name="Ensembl"/>
        </authorList>
    </citation>
    <scope>IDENTIFICATION</scope>
</reference>
<keyword evidence="4 5" id="KW-0472">Membrane</keyword>
<dbReference type="STRING" id="7757.ENSPMAP00000010628"/>
<dbReference type="Pfam" id="PF24456">
    <property type="entry name" value="RHD_RETREG1-3"/>
    <property type="match status" value="1"/>
</dbReference>
<evidence type="ECO:0000256" key="4">
    <source>
        <dbReference type="ARBA" id="ARBA00023136"/>
    </source>
</evidence>
<evidence type="ECO:0000313" key="7">
    <source>
        <dbReference type="Ensembl" id="ENSPMAP00000010628.1"/>
    </source>
</evidence>
<dbReference type="GO" id="GO:0005784">
    <property type="term" value="C:Sec61 translocon complex"/>
    <property type="evidence" value="ECO:0007669"/>
    <property type="project" value="TreeGrafter"/>
</dbReference>
<dbReference type="GO" id="GO:0006613">
    <property type="term" value="P:cotranslational protein targeting to membrane"/>
    <property type="evidence" value="ECO:0007669"/>
    <property type="project" value="TreeGrafter"/>
</dbReference>
<protein>
    <submittedName>
        <fullName evidence="7">ADP-ribosylation factor-like 6 interacting protein 1</fullName>
    </submittedName>
</protein>
<dbReference type="OMA" id="WTGQKEK"/>
<evidence type="ECO:0000256" key="2">
    <source>
        <dbReference type="ARBA" id="ARBA00022692"/>
    </source>
</evidence>
<dbReference type="Ensembl" id="ENSPMAT00000010674.1">
    <property type="protein sequence ID" value="ENSPMAP00000010628.1"/>
    <property type="gene ID" value="ENSPMAG00000009659.1"/>
</dbReference>
<evidence type="ECO:0000259" key="6">
    <source>
        <dbReference type="Pfam" id="PF24456"/>
    </source>
</evidence>
<dbReference type="InterPro" id="IPR052114">
    <property type="entry name" value="ER_autophagy_membrane_reg"/>
</dbReference>
<proteinExistence type="predicted"/>
<gene>
    <name evidence="7" type="primary">LOC116955587</name>
</gene>
<feature type="transmembrane region" description="Helical" evidence="5">
    <location>
        <begin position="43"/>
        <end position="62"/>
    </location>
</feature>
<feature type="transmembrane region" description="Helical" evidence="5">
    <location>
        <begin position="136"/>
        <end position="152"/>
    </location>
</feature>
<evidence type="ECO:0000256" key="5">
    <source>
        <dbReference type="SAM" id="Phobius"/>
    </source>
</evidence>
<dbReference type="GeneTree" id="ENSGT00940000154937"/>
<feature type="transmembrane region" description="Helical" evidence="5">
    <location>
        <begin position="68"/>
        <end position="87"/>
    </location>
</feature>
<feature type="transmembrane region" description="Helical" evidence="5">
    <location>
        <begin position="158"/>
        <end position="186"/>
    </location>
</feature>
<dbReference type="PANTHER" id="PTHR20952:SF0">
    <property type="entry name" value="ADP-RIBOSYLATION FACTOR-LIKE PROTEIN 6-INTERACTING PROTEIN 1"/>
    <property type="match status" value="1"/>
</dbReference>
<evidence type="ECO:0000256" key="3">
    <source>
        <dbReference type="ARBA" id="ARBA00022989"/>
    </source>
</evidence>
<keyword evidence="2 5" id="KW-0812">Transmembrane</keyword>
<feature type="domain" description="RETREG1-3/ARL6IP-like N-terminal reticulon-homology" evidence="6">
    <location>
        <begin position="26"/>
        <end position="179"/>
    </location>
</feature>
<dbReference type="CDD" id="cd22559">
    <property type="entry name" value="Arl6IP1"/>
    <property type="match status" value="1"/>
</dbReference>
<dbReference type="InterPro" id="IPR057282">
    <property type="entry name" value="RETREG1-3-like_RHD"/>
</dbReference>
<dbReference type="PANTHER" id="PTHR20952">
    <property type="entry name" value="ADP-RIBOSYLATION-LIKE FACTOR 6-INTERACTING PROTEIN"/>
    <property type="match status" value="1"/>
</dbReference>
<sequence>FSDGDNGNCIMNAQETAHLEEQLQGWGEALLAADRVLRWEKPYFPALVVSATTLIFLVIYWLDPSVLTGLSIVVMLVCLADYLIPTLTAKFLSSKQWTTEQQQRFHEICSSLVKARLSVAHWGHQLLALKEEKPKVYFISITTVLALAAWIGQQVHNLLLTFLIVTFLLLFPGLTQQGIICSYVGMAKREINKLLKRKEKKAE</sequence>
<organism evidence="7">
    <name type="scientific">Petromyzon marinus</name>
    <name type="common">Sea lamprey</name>
    <dbReference type="NCBI Taxonomy" id="7757"/>
    <lineage>
        <taxon>Eukaryota</taxon>
        <taxon>Metazoa</taxon>
        <taxon>Chordata</taxon>
        <taxon>Craniata</taxon>
        <taxon>Vertebrata</taxon>
        <taxon>Cyclostomata</taxon>
        <taxon>Hyperoartia</taxon>
        <taxon>Petromyzontiformes</taxon>
        <taxon>Petromyzontidae</taxon>
        <taxon>Petromyzon</taxon>
    </lineage>
</organism>
<name>S4RZI7_PETMA</name>
<comment type="subcellular location">
    <subcellularLocation>
        <location evidence="1">Membrane</location>
        <topology evidence="1">Multi-pass membrane protein</topology>
    </subcellularLocation>
</comment>
<evidence type="ECO:0000256" key="1">
    <source>
        <dbReference type="ARBA" id="ARBA00004141"/>
    </source>
</evidence>
<keyword evidence="3 5" id="KW-1133">Transmembrane helix</keyword>